<protein>
    <submittedName>
        <fullName evidence="3">Biotin biosynthesis protein BioY</fullName>
    </submittedName>
</protein>
<dbReference type="PANTHER" id="PTHR34295:SF1">
    <property type="entry name" value="BIOTIN TRANSPORTER BIOY"/>
    <property type="match status" value="1"/>
</dbReference>
<dbReference type="EMBL" id="BLAE01000061">
    <property type="protein sequence ID" value="GES14550.1"/>
    <property type="molecule type" value="Genomic_DNA"/>
</dbReference>
<keyword evidence="4" id="KW-1185">Reference proteome</keyword>
<evidence type="ECO:0000256" key="2">
    <source>
        <dbReference type="SAM" id="Phobius"/>
    </source>
</evidence>
<accession>A0A5M3X0H0</accession>
<comment type="similarity">
    <text evidence="1">Belongs to the BioY family.</text>
</comment>
<keyword evidence="2" id="KW-0812">Transmembrane</keyword>
<organism evidence="3 4">
    <name type="scientific">Acrocarpospora macrocephala</name>
    <dbReference type="NCBI Taxonomy" id="150177"/>
    <lineage>
        <taxon>Bacteria</taxon>
        <taxon>Bacillati</taxon>
        <taxon>Actinomycetota</taxon>
        <taxon>Actinomycetes</taxon>
        <taxon>Streptosporangiales</taxon>
        <taxon>Streptosporangiaceae</taxon>
        <taxon>Acrocarpospora</taxon>
    </lineage>
</organism>
<feature type="transmembrane region" description="Helical" evidence="2">
    <location>
        <begin position="219"/>
        <end position="236"/>
    </location>
</feature>
<dbReference type="InterPro" id="IPR003784">
    <property type="entry name" value="BioY"/>
</dbReference>
<keyword evidence="2" id="KW-0472">Membrane</keyword>
<evidence type="ECO:0000313" key="4">
    <source>
        <dbReference type="Proteomes" id="UP000331127"/>
    </source>
</evidence>
<comment type="caution">
    <text evidence="3">The sequence shown here is derived from an EMBL/GenBank/DDBJ whole genome shotgun (WGS) entry which is preliminary data.</text>
</comment>
<evidence type="ECO:0000256" key="1">
    <source>
        <dbReference type="ARBA" id="ARBA00010692"/>
    </source>
</evidence>
<proteinExistence type="inferred from homology"/>
<dbReference type="Pfam" id="PF02632">
    <property type="entry name" value="BioY"/>
    <property type="match status" value="1"/>
</dbReference>
<dbReference type="PANTHER" id="PTHR34295">
    <property type="entry name" value="BIOTIN TRANSPORTER BIOY"/>
    <property type="match status" value="1"/>
</dbReference>
<dbReference type="AlphaFoldDB" id="A0A5M3X0H0"/>
<sequence length="241" mass="25071">MGPTLALWRSYKRRRATLVVTSYCALTIHPKNGQRKQKTKGRRAMANATMGDRPAVLSDLIPGRLIRDAVLVVGAAALTGLAAQISVPLPDTPVPMTLQTLAVLLSGAALGLHRAFLGMAIYFLVGQVSDLAGLGLTWFAPSGGNATLGYIVGFIAAASLVGHLAGRGGDRTVGRTILTMLAGTAVIYAVGVPWLMVYTGMDLGTAFAKGVVPFLVGDGIKLVIAAGLLPATWKLIGRTKP</sequence>
<feature type="transmembrane region" description="Helical" evidence="2">
    <location>
        <begin position="177"/>
        <end position="199"/>
    </location>
</feature>
<feature type="transmembrane region" description="Helical" evidence="2">
    <location>
        <begin position="93"/>
        <end position="112"/>
    </location>
</feature>
<feature type="transmembrane region" description="Helical" evidence="2">
    <location>
        <begin position="146"/>
        <end position="165"/>
    </location>
</feature>
<reference evidence="3 4" key="1">
    <citation type="submission" date="2019-10" db="EMBL/GenBank/DDBJ databases">
        <title>Whole genome shotgun sequence of Acrocarpospora macrocephala NBRC 16266.</title>
        <authorList>
            <person name="Ichikawa N."/>
            <person name="Kimura A."/>
            <person name="Kitahashi Y."/>
            <person name="Komaki H."/>
            <person name="Oguchi A."/>
        </authorList>
    </citation>
    <scope>NUCLEOTIDE SEQUENCE [LARGE SCALE GENOMIC DNA]</scope>
    <source>
        <strain evidence="3 4">NBRC 16266</strain>
    </source>
</reference>
<dbReference type="Gene3D" id="1.10.1760.20">
    <property type="match status" value="1"/>
</dbReference>
<dbReference type="Proteomes" id="UP000331127">
    <property type="component" value="Unassembled WGS sequence"/>
</dbReference>
<dbReference type="GO" id="GO:0005886">
    <property type="term" value="C:plasma membrane"/>
    <property type="evidence" value="ECO:0007669"/>
    <property type="project" value="InterPro"/>
</dbReference>
<keyword evidence="2" id="KW-1133">Transmembrane helix</keyword>
<name>A0A5M3X0H0_9ACTN</name>
<evidence type="ECO:0000313" key="3">
    <source>
        <dbReference type="EMBL" id="GES14550.1"/>
    </source>
</evidence>
<dbReference type="GO" id="GO:0015225">
    <property type="term" value="F:biotin transmembrane transporter activity"/>
    <property type="evidence" value="ECO:0007669"/>
    <property type="project" value="InterPro"/>
</dbReference>
<gene>
    <name evidence="3" type="primary">bioY</name>
    <name evidence="3" type="ORF">Amac_081470</name>
</gene>